<dbReference type="Proteomes" id="UP001595621">
    <property type="component" value="Unassembled WGS sequence"/>
</dbReference>
<proteinExistence type="predicted"/>
<evidence type="ECO:0000256" key="1">
    <source>
        <dbReference type="SAM" id="SignalP"/>
    </source>
</evidence>
<reference evidence="3" key="1">
    <citation type="journal article" date="2019" name="Int. J. Syst. Evol. Microbiol.">
        <title>The Global Catalogue of Microorganisms (GCM) 10K type strain sequencing project: providing services to taxonomists for standard genome sequencing and annotation.</title>
        <authorList>
            <consortium name="The Broad Institute Genomics Platform"/>
            <consortium name="The Broad Institute Genome Sequencing Center for Infectious Disease"/>
            <person name="Wu L."/>
            <person name="Ma J."/>
        </authorList>
    </citation>
    <scope>NUCLEOTIDE SEQUENCE [LARGE SCALE GENOMIC DNA]</scope>
    <source>
        <strain evidence="3">KCTC 52277</strain>
    </source>
</reference>
<dbReference type="EMBL" id="JBHRTD010000018">
    <property type="protein sequence ID" value="MFC3140144.1"/>
    <property type="molecule type" value="Genomic_DNA"/>
</dbReference>
<accession>A0ABV7GF41</accession>
<comment type="caution">
    <text evidence="2">The sequence shown here is derived from an EMBL/GenBank/DDBJ whole genome shotgun (WGS) entry which is preliminary data.</text>
</comment>
<keyword evidence="1" id="KW-0732">Signal</keyword>
<sequence>MKTYSFVCLLLFSGPLWATGQDWQFNGYLNQAYADVDDSQFIVGDDSSSFDLTEVMATASWQPWSAVRFAGALTYRQWGTLAESDVRIDYLFAESRWQLSKGHLGVRGGRMKNEVGFYSSTRDMSFTRPGIMLPQSIYSDYFRDAQLHVDGGDFFGRVNLGGGILDWHVMAGRSASSEDLTRNIFGEGDFGELDSNSFFSVDLEYQADEWRVGATYYKAGVEYHPGGVFFAGELDLHAWVLSAEYSWRWFELTGELLLGDRHTQGVYIPPAAGEIKDHNRGYYLEGRALLPENVELFLRYDDYVDNTDDDAGNRYAAQSGNPAYFAYSKDWTLGGRWLLNKDWLLAAEYHWIEGAAWVSPLLTRDPNQQAKDWSMLMLQLSYRIQW</sequence>
<feature type="chain" id="PRO_5046162693" description="Porin" evidence="1">
    <location>
        <begin position="19"/>
        <end position="386"/>
    </location>
</feature>
<feature type="signal peptide" evidence="1">
    <location>
        <begin position="1"/>
        <end position="18"/>
    </location>
</feature>
<evidence type="ECO:0000313" key="2">
    <source>
        <dbReference type="EMBL" id="MFC3140144.1"/>
    </source>
</evidence>
<dbReference type="SUPFAM" id="SSF56935">
    <property type="entry name" value="Porins"/>
    <property type="match status" value="1"/>
</dbReference>
<organism evidence="2 3">
    <name type="scientific">Shewanella submarina</name>
    <dbReference type="NCBI Taxonomy" id="2016376"/>
    <lineage>
        <taxon>Bacteria</taxon>
        <taxon>Pseudomonadati</taxon>
        <taxon>Pseudomonadota</taxon>
        <taxon>Gammaproteobacteria</taxon>
        <taxon>Alteromonadales</taxon>
        <taxon>Shewanellaceae</taxon>
        <taxon>Shewanella</taxon>
    </lineage>
</organism>
<evidence type="ECO:0008006" key="4">
    <source>
        <dbReference type="Google" id="ProtNLM"/>
    </source>
</evidence>
<gene>
    <name evidence="2" type="ORF">ACFOE0_18455</name>
</gene>
<dbReference type="RefSeq" id="WP_248934072.1">
    <property type="nucleotide sequence ID" value="NZ_JAKILF010000001.1"/>
</dbReference>
<protein>
    <recommendedName>
        <fullName evidence="4">Porin</fullName>
    </recommendedName>
</protein>
<name>A0ABV7GF41_9GAMM</name>
<evidence type="ECO:0000313" key="3">
    <source>
        <dbReference type="Proteomes" id="UP001595621"/>
    </source>
</evidence>
<keyword evidence="3" id="KW-1185">Reference proteome</keyword>